<evidence type="ECO:0000259" key="4">
    <source>
        <dbReference type="Pfam" id="PF07687"/>
    </source>
</evidence>
<dbReference type="Gene3D" id="3.40.630.10">
    <property type="entry name" value="Zn peptidases"/>
    <property type="match status" value="1"/>
</dbReference>
<keyword evidence="2 5" id="KW-0378">Hydrolase</keyword>
<gene>
    <name evidence="5" type="ordered locus">Sterm_3623</name>
</gene>
<feature type="binding site" evidence="3">
    <location>
        <position position="369"/>
    </location>
    <ligand>
        <name>Mn(2+)</name>
        <dbReference type="ChEBI" id="CHEBI:29035"/>
        <label>2</label>
    </ligand>
</feature>
<reference evidence="6" key="1">
    <citation type="submission" date="2009-09" db="EMBL/GenBank/DDBJ databases">
        <title>The complete chromosome of Sebaldella termitidis ATCC 33386.</title>
        <authorList>
            <consortium name="US DOE Joint Genome Institute (JGI-PGF)"/>
            <person name="Lucas S."/>
            <person name="Copeland A."/>
            <person name="Lapidus A."/>
            <person name="Glavina del Rio T."/>
            <person name="Dalin E."/>
            <person name="Tice H."/>
            <person name="Bruce D."/>
            <person name="Goodwin L."/>
            <person name="Pitluck S."/>
            <person name="Kyrpides N."/>
            <person name="Mavromatis K."/>
            <person name="Ivanova N."/>
            <person name="Mikhailova N."/>
            <person name="Sims D."/>
            <person name="Meincke L."/>
            <person name="Brettin T."/>
            <person name="Detter J.C."/>
            <person name="Han C."/>
            <person name="Larimer F."/>
            <person name="Land M."/>
            <person name="Hauser L."/>
            <person name="Markowitz V."/>
            <person name="Cheng J.F."/>
            <person name="Hugenholtz P."/>
            <person name="Woyke T."/>
            <person name="Wu D."/>
            <person name="Eisen J.A."/>
        </authorList>
    </citation>
    <scope>NUCLEOTIDE SEQUENCE [LARGE SCALE GENOMIC DNA]</scope>
    <source>
        <strain evidence="6">ATCC 33386 / NCTC 11300</strain>
    </source>
</reference>
<dbReference type="Proteomes" id="UP000000845">
    <property type="component" value="Chromosome"/>
</dbReference>
<name>D1ARH1_SEBTE</name>
<keyword evidence="3" id="KW-0479">Metal-binding</keyword>
<comment type="similarity">
    <text evidence="1">Belongs to the peptidase M20 family.</text>
</comment>
<dbReference type="GO" id="GO:0046872">
    <property type="term" value="F:metal ion binding"/>
    <property type="evidence" value="ECO:0007669"/>
    <property type="project" value="UniProtKB-KW"/>
</dbReference>
<dbReference type="EMBL" id="CP001739">
    <property type="protein sequence ID" value="ACZ10457.1"/>
    <property type="molecule type" value="Genomic_DNA"/>
</dbReference>
<comment type="cofactor">
    <cofactor evidence="3">
        <name>Mn(2+)</name>
        <dbReference type="ChEBI" id="CHEBI:29035"/>
    </cofactor>
    <text evidence="3">The Mn(2+) ion enhances activity.</text>
</comment>
<dbReference type="PANTHER" id="PTHR11014:SF63">
    <property type="entry name" value="METALLOPEPTIDASE, PUTATIVE (AFU_ORTHOLOGUE AFUA_6G09600)-RELATED"/>
    <property type="match status" value="1"/>
</dbReference>
<dbReference type="NCBIfam" id="TIGR01891">
    <property type="entry name" value="amidohydrolases"/>
    <property type="match status" value="1"/>
</dbReference>
<feature type="binding site" evidence="3">
    <location>
        <position position="106"/>
    </location>
    <ligand>
        <name>Mn(2+)</name>
        <dbReference type="ChEBI" id="CHEBI:29035"/>
        <label>2</label>
    </ligand>
</feature>
<evidence type="ECO:0000313" key="5">
    <source>
        <dbReference type="EMBL" id="ACZ10457.1"/>
    </source>
</evidence>
<reference evidence="5 6" key="2">
    <citation type="journal article" date="2010" name="Stand. Genomic Sci.">
        <title>Complete genome sequence of Sebaldella termitidis type strain (NCTC 11300).</title>
        <authorList>
            <person name="Harmon-Smith M."/>
            <person name="Celia L."/>
            <person name="Chertkov O."/>
            <person name="Lapidus A."/>
            <person name="Copeland A."/>
            <person name="Glavina Del Rio T."/>
            <person name="Nolan M."/>
            <person name="Lucas S."/>
            <person name="Tice H."/>
            <person name="Cheng J.F."/>
            <person name="Han C."/>
            <person name="Detter J.C."/>
            <person name="Bruce D."/>
            <person name="Goodwin L."/>
            <person name="Pitluck S."/>
            <person name="Pati A."/>
            <person name="Liolios K."/>
            <person name="Ivanova N."/>
            <person name="Mavromatis K."/>
            <person name="Mikhailova N."/>
            <person name="Chen A."/>
            <person name="Palaniappan K."/>
            <person name="Land M."/>
            <person name="Hauser L."/>
            <person name="Chang Y.J."/>
            <person name="Jeffries C.D."/>
            <person name="Brettin T."/>
            <person name="Goker M."/>
            <person name="Beck B."/>
            <person name="Bristow J."/>
            <person name="Eisen J.A."/>
            <person name="Markowitz V."/>
            <person name="Hugenholtz P."/>
            <person name="Kyrpides N.C."/>
            <person name="Klenk H.P."/>
            <person name="Chen F."/>
        </authorList>
    </citation>
    <scope>NUCLEOTIDE SEQUENCE [LARGE SCALE GENOMIC DNA]</scope>
    <source>
        <strain evidence="6">ATCC 33386 / NCTC 11300</strain>
    </source>
</reference>
<dbReference type="InterPro" id="IPR002933">
    <property type="entry name" value="Peptidase_M20"/>
</dbReference>
<evidence type="ECO:0000256" key="1">
    <source>
        <dbReference type="ARBA" id="ARBA00006153"/>
    </source>
</evidence>
<evidence type="ECO:0000256" key="2">
    <source>
        <dbReference type="ARBA" id="ARBA00022801"/>
    </source>
</evidence>
<dbReference type="SUPFAM" id="SSF53187">
    <property type="entry name" value="Zn-dependent exopeptidases"/>
    <property type="match status" value="1"/>
</dbReference>
<dbReference type="InterPro" id="IPR036264">
    <property type="entry name" value="Bact_exopeptidase_dim_dom"/>
</dbReference>
<keyword evidence="6" id="KW-1185">Reference proteome</keyword>
<protein>
    <submittedName>
        <fullName evidence="5">Amidohydrolase</fullName>
        <ecNumber evidence="5">3.5.1.14</ecNumber>
    </submittedName>
</protein>
<dbReference type="InterPro" id="IPR017439">
    <property type="entry name" value="Amidohydrolase"/>
</dbReference>
<proteinExistence type="inferred from homology"/>
<evidence type="ECO:0000256" key="3">
    <source>
        <dbReference type="PIRSR" id="PIRSR005962-1"/>
    </source>
</evidence>
<dbReference type="FunFam" id="3.30.70.360:FF:000014">
    <property type="entry name" value="N-acyl-L-amino acid amidohydrolase"/>
    <property type="match status" value="1"/>
</dbReference>
<feature type="domain" description="Peptidase M20 dimerisation" evidence="4">
    <location>
        <begin position="192"/>
        <end position="290"/>
    </location>
</feature>
<feature type="binding site" evidence="3">
    <location>
        <position position="104"/>
    </location>
    <ligand>
        <name>Mn(2+)</name>
        <dbReference type="ChEBI" id="CHEBI:29035"/>
        <label>2</label>
    </ligand>
</feature>
<dbReference type="eggNOG" id="COG1473">
    <property type="taxonomic scope" value="Bacteria"/>
</dbReference>
<dbReference type="Pfam" id="PF01546">
    <property type="entry name" value="Peptidase_M20"/>
    <property type="match status" value="1"/>
</dbReference>
<dbReference type="SUPFAM" id="SSF55031">
    <property type="entry name" value="Bacterial exopeptidase dimerisation domain"/>
    <property type="match status" value="1"/>
</dbReference>
<dbReference type="Gene3D" id="3.30.70.360">
    <property type="match status" value="1"/>
</dbReference>
<feature type="binding site" evidence="3">
    <location>
        <position position="166"/>
    </location>
    <ligand>
        <name>Mn(2+)</name>
        <dbReference type="ChEBI" id="CHEBI:29035"/>
        <label>2</label>
    </ligand>
</feature>
<dbReference type="AlphaFoldDB" id="D1ARH1"/>
<dbReference type="HOGENOM" id="CLU_023257_0_1_0"/>
<dbReference type="CDD" id="cd03886">
    <property type="entry name" value="M20_Acy1"/>
    <property type="match status" value="1"/>
</dbReference>
<dbReference type="STRING" id="526218.Sterm_3623"/>
<sequence>MTDKHQIKEIIEDFKEDLVRHRRNLHRIPEIGLKLPKTIEYIKKELDSSGIKYRETKTVDGVYGLIEGKNRGKIIAVRSDMDALPIREKTGLSFASDNGNMHACGHDGHMAVMLLTLRILNQIKDNLDGSVMFIFQPGEEGYLGAEKMLKEDLFKDIKPDVIFSSHVGSIFDELGDGEFGIGFGKVMSSLDTFSLKMTGKESHGAEPYKARDPFIATAEILLGVQSIVSREINTKESAVVSFGKIEGGTAANIIPKSIELEGTVRCTDENIRNYINNRIEEIAYHTAKAYRADIDYNYIYGAPVLENNKDLVKEFIEVLRENMPENEYKILDRPTMIGEDFSYFLKEIPGFYYFFGSKRLIDGAYHAHHTEKFDINEENLYKVVYINIMFILKYLSLDN</sequence>
<evidence type="ECO:0000313" key="6">
    <source>
        <dbReference type="Proteomes" id="UP000000845"/>
    </source>
</evidence>
<dbReference type="PIRSF" id="PIRSF005962">
    <property type="entry name" value="Pept_M20D_amidohydro"/>
    <property type="match status" value="1"/>
</dbReference>
<feature type="binding site" evidence="3">
    <location>
        <position position="140"/>
    </location>
    <ligand>
        <name>Mn(2+)</name>
        <dbReference type="ChEBI" id="CHEBI:29035"/>
        <label>2</label>
    </ligand>
</feature>
<dbReference type="RefSeq" id="WP_012863039.1">
    <property type="nucleotide sequence ID" value="NC_013517.1"/>
</dbReference>
<organism evidence="5 6">
    <name type="scientific">Sebaldella termitidis (strain ATCC 33386 / NCTC 11300)</name>
    <dbReference type="NCBI Taxonomy" id="526218"/>
    <lineage>
        <taxon>Bacteria</taxon>
        <taxon>Fusobacteriati</taxon>
        <taxon>Fusobacteriota</taxon>
        <taxon>Fusobacteriia</taxon>
        <taxon>Fusobacteriales</taxon>
        <taxon>Leptotrichiaceae</taxon>
        <taxon>Sebaldella</taxon>
    </lineage>
</organism>
<dbReference type="Pfam" id="PF07687">
    <property type="entry name" value="M20_dimer"/>
    <property type="match status" value="1"/>
</dbReference>
<dbReference type="KEGG" id="str:Sterm_3623"/>
<dbReference type="EC" id="3.5.1.14" evidence="5"/>
<dbReference type="InterPro" id="IPR011650">
    <property type="entry name" value="Peptidase_M20_dimer"/>
</dbReference>
<keyword evidence="3" id="KW-0464">Manganese</keyword>
<dbReference type="GO" id="GO:0004046">
    <property type="term" value="F:aminoacylase activity"/>
    <property type="evidence" value="ECO:0007669"/>
    <property type="project" value="UniProtKB-EC"/>
</dbReference>
<accession>D1ARH1</accession>
<dbReference type="PANTHER" id="PTHR11014">
    <property type="entry name" value="PEPTIDASE M20 FAMILY MEMBER"/>
    <property type="match status" value="1"/>
</dbReference>